<keyword evidence="3" id="KW-1185">Reference proteome</keyword>
<evidence type="ECO:0000313" key="2">
    <source>
        <dbReference type="EMBL" id="RIB05463.1"/>
    </source>
</evidence>
<protein>
    <submittedName>
        <fullName evidence="2">Uncharacterized protein</fullName>
    </submittedName>
</protein>
<evidence type="ECO:0000256" key="1">
    <source>
        <dbReference type="SAM" id="Phobius"/>
    </source>
</evidence>
<proteinExistence type="predicted"/>
<dbReference type="AlphaFoldDB" id="A0A397UDN1"/>
<reference evidence="2 3" key="1">
    <citation type="submission" date="2018-06" db="EMBL/GenBank/DDBJ databases">
        <title>Comparative genomics reveals the genomic features of Rhizophagus irregularis, R. cerebriforme, R. diaphanum and Gigaspora rosea, and their symbiotic lifestyle signature.</title>
        <authorList>
            <person name="Morin E."/>
            <person name="San Clemente H."/>
            <person name="Chen E.C.H."/>
            <person name="De La Providencia I."/>
            <person name="Hainaut M."/>
            <person name="Kuo A."/>
            <person name="Kohler A."/>
            <person name="Murat C."/>
            <person name="Tang N."/>
            <person name="Roy S."/>
            <person name="Loubradou J."/>
            <person name="Henrissat B."/>
            <person name="Grigoriev I.V."/>
            <person name="Corradi N."/>
            <person name="Roux C."/>
            <person name="Martin F.M."/>
        </authorList>
    </citation>
    <scope>NUCLEOTIDE SEQUENCE [LARGE SCALE GENOMIC DNA]</scope>
    <source>
        <strain evidence="2 3">DAOM 194757</strain>
    </source>
</reference>
<gene>
    <name evidence="2" type="ORF">C2G38_592868</name>
</gene>
<name>A0A397UDN1_9GLOM</name>
<dbReference type="EMBL" id="QKWP01001977">
    <property type="protein sequence ID" value="RIB05463.1"/>
    <property type="molecule type" value="Genomic_DNA"/>
</dbReference>
<evidence type="ECO:0000313" key="3">
    <source>
        <dbReference type="Proteomes" id="UP000266673"/>
    </source>
</evidence>
<sequence length="62" mass="7433">MYKCYGEFCYPLKVLYSLNILCIFFIKAYSFFIVSYLLYNLKILNKEYITNLLKILNSKVVV</sequence>
<keyword evidence="1" id="KW-1133">Transmembrane helix</keyword>
<comment type="caution">
    <text evidence="2">The sequence shown here is derived from an EMBL/GenBank/DDBJ whole genome shotgun (WGS) entry which is preliminary data.</text>
</comment>
<organism evidence="2 3">
    <name type="scientific">Gigaspora rosea</name>
    <dbReference type="NCBI Taxonomy" id="44941"/>
    <lineage>
        <taxon>Eukaryota</taxon>
        <taxon>Fungi</taxon>
        <taxon>Fungi incertae sedis</taxon>
        <taxon>Mucoromycota</taxon>
        <taxon>Glomeromycotina</taxon>
        <taxon>Glomeromycetes</taxon>
        <taxon>Diversisporales</taxon>
        <taxon>Gigasporaceae</taxon>
        <taxon>Gigaspora</taxon>
    </lineage>
</organism>
<keyword evidence="1" id="KW-0472">Membrane</keyword>
<dbReference type="Proteomes" id="UP000266673">
    <property type="component" value="Unassembled WGS sequence"/>
</dbReference>
<accession>A0A397UDN1</accession>
<keyword evidence="1" id="KW-0812">Transmembrane</keyword>
<feature type="transmembrane region" description="Helical" evidence="1">
    <location>
        <begin position="15"/>
        <end position="39"/>
    </location>
</feature>